<dbReference type="GO" id="GO:0031390">
    <property type="term" value="C:Ctf18 RFC-like complex"/>
    <property type="evidence" value="ECO:0007669"/>
    <property type="project" value="TreeGrafter"/>
</dbReference>
<dbReference type="InterPro" id="IPR008921">
    <property type="entry name" value="DNA_pol3_clamp-load_cplx_C"/>
</dbReference>
<keyword evidence="8" id="KW-1185">Reference proteome</keyword>
<evidence type="ECO:0000256" key="3">
    <source>
        <dbReference type="ARBA" id="ARBA00022705"/>
    </source>
</evidence>
<evidence type="ECO:0000256" key="2">
    <source>
        <dbReference type="ARBA" id="ARBA00005378"/>
    </source>
</evidence>
<dbReference type="InterPro" id="IPR050238">
    <property type="entry name" value="DNA_Rep/Repair_Clamp_Loader"/>
</dbReference>
<dbReference type="AlphaFoldDB" id="A0AAD5HE49"/>
<dbReference type="SMART" id="SM00382">
    <property type="entry name" value="AAA"/>
    <property type="match status" value="1"/>
</dbReference>
<name>A0AAD5HE49_UMBRA</name>
<dbReference type="FunFam" id="1.10.8.60:FF:000030">
    <property type="entry name" value="replication factor C subunit 3"/>
    <property type="match status" value="1"/>
</dbReference>
<evidence type="ECO:0000256" key="1">
    <source>
        <dbReference type="ARBA" id="ARBA00004123"/>
    </source>
</evidence>
<dbReference type="SUPFAM" id="SSF48019">
    <property type="entry name" value="post-AAA+ oligomerization domain-like"/>
    <property type="match status" value="1"/>
</dbReference>
<dbReference type="Proteomes" id="UP001206595">
    <property type="component" value="Unassembled WGS sequence"/>
</dbReference>
<comment type="similarity">
    <text evidence="2">Belongs to the activator 1 small subunits family.</text>
</comment>
<dbReference type="GeneID" id="75915128"/>
<dbReference type="InterPro" id="IPR027417">
    <property type="entry name" value="P-loop_NTPase"/>
</dbReference>
<dbReference type="Gene3D" id="1.20.272.10">
    <property type="match status" value="1"/>
</dbReference>
<dbReference type="Pfam" id="PF22534">
    <property type="entry name" value="RFC_C"/>
    <property type="match status" value="1"/>
</dbReference>
<sequence length="352" mass="40244">MSLWADKYRPQSLDKLTYHNDLSAHLKKMAHSGDFPHMLFYGPPGAGKKTRIAAVLREIYGPGVERLKVDQRQFVTPSNRKLDLNIVSSNYHMELNPSDVGMYDRAVVQDLIKEVAQTQQIDANAKHRFKIIVINEADELSREAQAGLRRTMEKYMTNLRIILCCNSTSKIISPIRSRCLLVRVARPSEGEIDDAMQAVAKKENFSLPHELCVKIADDSDRNLRKALLTLEATKVQEPNLAQVQKIVKTDWEIEIGNIADLIIAEQNPNRVLLVRTRMYELISRCIPSSLIIKNLAFDLANKVDRRLRSGIIEHAAIYEHRLRTGNKDIFHLEAFVARVMSLIKRHQMEKNS</sequence>
<evidence type="ECO:0000256" key="4">
    <source>
        <dbReference type="ARBA" id="ARBA00023242"/>
    </source>
</evidence>
<accession>A0AAD5HE49</accession>
<reference evidence="7" key="2">
    <citation type="journal article" date="2022" name="Proc. Natl. Acad. Sci. U.S.A.">
        <title>Diploid-dominant life cycles characterize the early evolution of Fungi.</title>
        <authorList>
            <person name="Amses K.R."/>
            <person name="Simmons D.R."/>
            <person name="Longcore J.E."/>
            <person name="Mondo S.J."/>
            <person name="Seto K."/>
            <person name="Jeronimo G.H."/>
            <person name="Bonds A.E."/>
            <person name="Quandt C.A."/>
            <person name="Davis W.J."/>
            <person name="Chang Y."/>
            <person name="Federici B.A."/>
            <person name="Kuo A."/>
            <person name="LaButti K."/>
            <person name="Pangilinan J."/>
            <person name="Andreopoulos W."/>
            <person name="Tritt A."/>
            <person name="Riley R."/>
            <person name="Hundley H."/>
            <person name="Johnson J."/>
            <person name="Lipzen A."/>
            <person name="Barry K."/>
            <person name="Lang B.F."/>
            <person name="Cuomo C.A."/>
            <person name="Buchler N.E."/>
            <person name="Grigoriev I.V."/>
            <person name="Spatafora J.W."/>
            <person name="Stajich J.E."/>
            <person name="James T.Y."/>
        </authorList>
    </citation>
    <scope>NUCLEOTIDE SEQUENCE</scope>
    <source>
        <strain evidence="7">AG</strain>
    </source>
</reference>
<evidence type="ECO:0000313" key="8">
    <source>
        <dbReference type="Proteomes" id="UP001206595"/>
    </source>
</evidence>
<dbReference type="GO" id="GO:0031391">
    <property type="term" value="C:Elg1 RFC-like complex"/>
    <property type="evidence" value="ECO:0007669"/>
    <property type="project" value="TreeGrafter"/>
</dbReference>
<dbReference type="CDD" id="cd00009">
    <property type="entry name" value="AAA"/>
    <property type="match status" value="1"/>
</dbReference>
<dbReference type="SUPFAM" id="SSF52540">
    <property type="entry name" value="P-loop containing nucleoside triphosphate hydrolases"/>
    <property type="match status" value="1"/>
</dbReference>
<dbReference type="FunFam" id="1.20.272.10:FF:000002">
    <property type="entry name" value="Replication factor C subunit 3"/>
    <property type="match status" value="1"/>
</dbReference>
<dbReference type="GO" id="GO:0003689">
    <property type="term" value="F:DNA clamp loader activity"/>
    <property type="evidence" value="ECO:0007669"/>
    <property type="project" value="TreeGrafter"/>
</dbReference>
<comment type="caution">
    <text evidence="7">The sequence shown here is derived from an EMBL/GenBank/DDBJ whole genome shotgun (WGS) entry which is preliminary data.</text>
</comment>
<dbReference type="RefSeq" id="XP_051443812.1">
    <property type="nucleotide sequence ID" value="XM_051589783.1"/>
</dbReference>
<protein>
    <recommendedName>
        <fullName evidence="5">Replication factor C subunit 5</fullName>
    </recommendedName>
</protein>
<keyword evidence="3" id="KW-0235">DNA replication</keyword>
<dbReference type="EMBL" id="MU620926">
    <property type="protein sequence ID" value="KAI8578808.1"/>
    <property type="molecule type" value="Genomic_DNA"/>
</dbReference>
<dbReference type="Pfam" id="PF13177">
    <property type="entry name" value="DNA_pol3_delta2"/>
    <property type="match status" value="1"/>
</dbReference>
<evidence type="ECO:0000313" key="7">
    <source>
        <dbReference type="EMBL" id="KAI8578808.1"/>
    </source>
</evidence>
<dbReference type="Gene3D" id="3.40.50.300">
    <property type="entry name" value="P-loop containing nucleotide triphosphate hydrolases"/>
    <property type="match status" value="1"/>
</dbReference>
<dbReference type="GO" id="GO:0006271">
    <property type="term" value="P:DNA strand elongation involved in DNA replication"/>
    <property type="evidence" value="ECO:0007669"/>
    <property type="project" value="UniProtKB-ARBA"/>
</dbReference>
<comment type="subcellular location">
    <subcellularLocation>
        <location evidence="1">Nucleus</location>
    </subcellularLocation>
</comment>
<keyword evidence="4" id="KW-0539">Nucleus</keyword>
<dbReference type="InterPro" id="IPR003593">
    <property type="entry name" value="AAA+_ATPase"/>
</dbReference>
<dbReference type="PANTHER" id="PTHR11669">
    <property type="entry name" value="REPLICATION FACTOR C / DNA POLYMERASE III GAMMA-TAU SUBUNIT"/>
    <property type="match status" value="1"/>
</dbReference>
<evidence type="ECO:0000259" key="6">
    <source>
        <dbReference type="SMART" id="SM00382"/>
    </source>
</evidence>
<organism evidence="7 8">
    <name type="scientific">Umbelopsis ramanniana AG</name>
    <dbReference type="NCBI Taxonomy" id="1314678"/>
    <lineage>
        <taxon>Eukaryota</taxon>
        <taxon>Fungi</taxon>
        <taxon>Fungi incertae sedis</taxon>
        <taxon>Mucoromycota</taxon>
        <taxon>Mucoromycotina</taxon>
        <taxon>Umbelopsidomycetes</taxon>
        <taxon>Umbelopsidales</taxon>
        <taxon>Umbelopsidaceae</taxon>
        <taxon>Umbelopsis</taxon>
    </lineage>
</organism>
<dbReference type="GO" id="GO:0005663">
    <property type="term" value="C:DNA replication factor C complex"/>
    <property type="evidence" value="ECO:0007669"/>
    <property type="project" value="TreeGrafter"/>
</dbReference>
<dbReference type="GO" id="GO:0003677">
    <property type="term" value="F:DNA binding"/>
    <property type="evidence" value="ECO:0007669"/>
    <property type="project" value="InterPro"/>
</dbReference>
<feature type="domain" description="AAA+ ATPase" evidence="6">
    <location>
        <begin position="34"/>
        <end position="187"/>
    </location>
</feature>
<evidence type="ECO:0000256" key="5">
    <source>
        <dbReference type="ARBA" id="ARBA00070185"/>
    </source>
</evidence>
<dbReference type="PANTHER" id="PTHR11669:SF1">
    <property type="entry name" value="REPLICATION FACTOR C SUBUNIT 3"/>
    <property type="match status" value="1"/>
</dbReference>
<dbReference type="GO" id="GO:0031389">
    <property type="term" value="C:Rad17 RFC-like complex"/>
    <property type="evidence" value="ECO:0007669"/>
    <property type="project" value="TreeGrafter"/>
</dbReference>
<gene>
    <name evidence="7" type="ORF">K450DRAFT_245623</name>
</gene>
<dbReference type="GO" id="GO:0006281">
    <property type="term" value="P:DNA repair"/>
    <property type="evidence" value="ECO:0007669"/>
    <property type="project" value="UniProtKB-ARBA"/>
</dbReference>
<reference evidence="7" key="1">
    <citation type="submission" date="2021-06" db="EMBL/GenBank/DDBJ databases">
        <authorList>
            <consortium name="DOE Joint Genome Institute"/>
            <person name="Mondo S.J."/>
            <person name="Amses K.R."/>
            <person name="Simmons D.R."/>
            <person name="Longcore J.E."/>
            <person name="Seto K."/>
            <person name="Alves G.H."/>
            <person name="Bonds A.E."/>
            <person name="Quandt C.A."/>
            <person name="Davis W.J."/>
            <person name="Chang Y."/>
            <person name="Letcher P.M."/>
            <person name="Powell M.J."/>
            <person name="Kuo A."/>
            <person name="Labutti K."/>
            <person name="Pangilinan J."/>
            <person name="Andreopoulos W."/>
            <person name="Tritt A."/>
            <person name="Riley R."/>
            <person name="Hundley H."/>
            <person name="Johnson J."/>
            <person name="Lipzen A."/>
            <person name="Barry K."/>
            <person name="Berbee M.L."/>
            <person name="Buchler N.E."/>
            <person name="Grigoriev I.V."/>
            <person name="Spatafora J.W."/>
            <person name="Stajich J.E."/>
            <person name="James T.Y."/>
        </authorList>
    </citation>
    <scope>NUCLEOTIDE SEQUENCE</scope>
    <source>
        <strain evidence="7">AG</strain>
    </source>
</reference>
<proteinExistence type="inferred from homology"/>
<dbReference type="FunFam" id="3.40.50.300:FF:000136">
    <property type="entry name" value="Replication factor C subunit 5"/>
    <property type="match status" value="1"/>
</dbReference>
<dbReference type="Pfam" id="PF21960">
    <property type="entry name" value="RCF1-5-like_lid"/>
    <property type="match status" value="1"/>
</dbReference>
<dbReference type="Gene3D" id="1.10.8.60">
    <property type="match status" value="1"/>
</dbReference>